<dbReference type="EMBL" id="QPIJ01000001">
    <property type="protein sequence ID" value="RCV93899.1"/>
    <property type="molecule type" value="Genomic_DNA"/>
</dbReference>
<dbReference type="SUPFAM" id="SSF110849">
    <property type="entry name" value="ParB/Sulfiredoxin"/>
    <property type="match status" value="1"/>
</dbReference>
<dbReference type="OrthoDB" id="9802051at2"/>
<dbReference type="Pfam" id="PF02195">
    <property type="entry name" value="ParB_N"/>
    <property type="match status" value="1"/>
</dbReference>
<gene>
    <name evidence="4" type="ORF">DU506_01700</name>
</gene>
<dbReference type="SMART" id="SM00470">
    <property type="entry name" value="ParB"/>
    <property type="match status" value="1"/>
</dbReference>
<dbReference type="PANTHER" id="PTHR33375">
    <property type="entry name" value="CHROMOSOME-PARTITIONING PROTEIN PARB-RELATED"/>
    <property type="match status" value="1"/>
</dbReference>
<dbReference type="NCBIfam" id="TIGR00180">
    <property type="entry name" value="parB_part"/>
    <property type="match status" value="1"/>
</dbReference>
<accession>A0A368U9J9</accession>
<feature type="domain" description="ParB-like N-terminal" evidence="3">
    <location>
        <begin position="28"/>
        <end position="117"/>
    </location>
</feature>
<comment type="caution">
    <text evidence="4">The sequence shown here is derived from an EMBL/GenBank/DDBJ whole genome shotgun (WGS) entry which is preliminary data.</text>
</comment>
<dbReference type="GO" id="GO:0007059">
    <property type="term" value="P:chromosome segregation"/>
    <property type="evidence" value="ECO:0007669"/>
    <property type="project" value="TreeGrafter"/>
</dbReference>
<dbReference type="RefSeq" id="WP_114485227.1">
    <property type="nucleotide sequence ID" value="NZ_CBCSHM010000001.1"/>
</dbReference>
<feature type="region of interest" description="Disordered" evidence="2">
    <location>
        <begin position="289"/>
        <end position="353"/>
    </location>
</feature>
<dbReference type="GO" id="GO:0005694">
    <property type="term" value="C:chromosome"/>
    <property type="evidence" value="ECO:0007669"/>
    <property type="project" value="TreeGrafter"/>
</dbReference>
<feature type="compositionally biased region" description="Acidic residues" evidence="2">
    <location>
        <begin position="304"/>
        <end position="314"/>
    </location>
</feature>
<dbReference type="PANTHER" id="PTHR33375:SF1">
    <property type="entry name" value="CHROMOSOME-PARTITIONING PROTEIN PARB-RELATED"/>
    <property type="match status" value="1"/>
</dbReference>
<protein>
    <submittedName>
        <fullName evidence="4">ParB/RepB/Spo0J family partition protein</fullName>
    </submittedName>
</protein>
<evidence type="ECO:0000313" key="4">
    <source>
        <dbReference type="EMBL" id="RCV93899.1"/>
    </source>
</evidence>
<dbReference type="SUPFAM" id="SSF109709">
    <property type="entry name" value="KorB DNA-binding domain-like"/>
    <property type="match status" value="1"/>
</dbReference>
<dbReference type="InterPro" id="IPR050336">
    <property type="entry name" value="Chromosome_partition/occlusion"/>
</dbReference>
<dbReference type="InterPro" id="IPR003115">
    <property type="entry name" value="ParB_N"/>
</dbReference>
<evidence type="ECO:0000259" key="3">
    <source>
        <dbReference type="SMART" id="SM00470"/>
    </source>
</evidence>
<evidence type="ECO:0000256" key="2">
    <source>
        <dbReference type="SAM" id="MobiDB-lite"/>
    </source>
</evidence>
<proteinExistence type="inferred from homology"/>
<dbReference type="GO" id="GO:0003677">
    <property type="term" value="F:DNA binding"/>
    <property type="evidence" value="ECO:0007669"/>
    <property type="project" value="InterPro"/>
</dbReference>
<dbReference type="Gene3D" id="1.10.10.2830">
    <property type="match status" value="1"/>
</dbReference>
<evidence type="ECO:0000256" key="1">
    <source>
        <dbReference type="ARBA" id="ARBA00006295"/>
    </source>
</evidence>
<feature type="compositionally biased region" description="Basic and acidic residues" evidence="2">
    <location>
        <begin position="339"/>
        <end position="352"/>
    </location>
</feature>
<dbReference type="InterPro" id="IPR004437">
    <property type="entry name" value="ParB/RepB/Spo0J"/>
</dbReference>
<sequence>MSPARPGLGINDRISALEVPAPTVGEVLSISLEDVTIHPQVRRNIEPAKLEELMDAIRQEGQRQPVEAYFESNSYVLVTGERRFQALTKLGRSVIEVKAIKKPTPTELIYLQVTENEKREALGAIDLALAIKELAAAGEDNASIASRLGMSASVVGRYKAIGKGSQRIHNAYHSGVKDLRALELLAQIEAKWPNAFDELLDQVVSGKIMRDELETWKKHLKANGEMPKAEAAPAASAAPADDAQAVVDGAANDADPDMVADSSVLAGEDEPEQESDDPTLTTVEAQAEALADAESEAAGAGDLPWEDASEEGDSQGESSEDKPQTAAPSPAKMTPATPVEKHYEPTHEDSKPEQICIVVKGKLASGEAIKGTLMLDRVDQDSNWAWVQPDDADQLPVKIEAKKLKMVSVTA</sequence>
<reference evidence="4 5" key="1">
    <citation type="submission" date="2018-07" db="EMBL/GenBank/DDBJ databases">
        <title>Halomonas rutogse sp. nov., isolated from Lake TangqianCo on Tibetan Plateau.</title>
        <authorList>
            <person name="Lu H."/>
            <person name="Xing P."/>
            <person name="Wu Q."/>
        </authorList>
    </citation>
    <scope>NUCLEOTIDE SEQUENCE [LARGE SCALE GENOMIC DNA]</scope>
    <source>
        <strain evidence="4 5">TQ8S</strain>
    </source>
</reference>
<organism evidence="4 5">
    <name type="scientific">Vreelandella rituensis</name>
    <dbReference type="NCBI Taxonomy" id="2282306"/>
    <lineage>
        <taxon>Bacteria</taxon>
        <taxon>Pseudomonadati</taxon>
        <taxon>Pseudomonadota</taxon>
        <taxon>Gammaproteobacteria</taxon>
        <taxon>Oceanospirillales</taxon>
        <taxon>Halomonadaceae</taxon>
        <taxon>Vreelandella</taxon>
    </lineage>
</organism>
<dbReference type="Proteomes" id="UP000253204">
    <property type="component" value="Unassembled WGS sequence"/>
</dbReference>
<evidence type="ECO:0000313" key="5">
    <source>
        <dbReference type="Proteomes" id="UP000253204"/>
    </source>
</evidence>
<name>A0A368U9J9_9GAMM</name>
<keyword evidence="5" id="KW-1185">Reference proteome</keyword>
<comment type="similarity">
    <text evidence="1">Belongs to the ParB family.</text>
</comment>
<dbReference type="Gene3D" id="3.90.1530.30">
    <property type="match status" value="1"/>
</dbReference>
<dbReference type="InterPro" id="IPR036086">
    <property type="entry name" value="ParB/Sulfiredoxin_sf"/>
</dbReference>
<feature type="compositionally biased region" description="Low complexity" evidence="2">
    <location>
        <begin position="289"/>
        <end position="300"/>
    </location>
</feature>
<dbReference type="AlphaFoldDB" id="A0A368U9J9"/>